<evidence type="ECO:0000256" key="1">
    <source>
        <dbReference type="SAM" id="MobiDB-lite"/>
    </source>
</evidence>
<feature type="compositionally biased region" description="Polar residues" evidence="1">
    <location>
        <begin position="433"/>
        <end position="445"/>
    </location>
</feature>
<reference evidence="2 3" key="1">
    <citation type="submission" date="2016-07" db="EMBL/GenBank/DDBJ databases">
        <title>Pervasive Adenine N6-methylation of Active Genes in Fungi.</title>
        <authorList>
            <consortium name="DOE Joint Genome Institute"/>
            <person name="Mondo S.J."/>
            <person name="Dannebaum R.O."/>
            <person name="Kuo R.C."/>
            <person name="Labutti K."/>
            <person name="Haridas S."/>
            <person name="Kuo A."/>
            <person name="Salamov A."/>
            <person name="Ahrendt S.R."/>
            <person name="Lipzen A."/>
            <person name="Sullivan W."/>
            <person name="Andreopoulos W.B."/>
            <person name="Clum A."/>
            <person name="Lindquist E."/>
            <person name="Daum C."/>
            <person name="Ramamoorthy G.K."/>
            <person name="Gryganskyi A."/>
            <person name="Culley D."/>
            <person name="Magnuson J.K."/>
            <person name="James T.Y."/>
            <person name="O'Malley M.A."/>
            <person name="Stajich J.E."/>
            <person name="Spatafora J.W."/>
            <person name="Visel A."/>
            <person name="Grigoriev I.V."/>
        </authorList>
    </citation>
    <scope>NUCLEOTIDE SEQUENCE [LARGE SCALE GENOMIC DNA]</scope>
    <source>
        <strain evidence="2 3">CBS 115471</strain>
    </source>
</reference>
<evidence type="ECO:0000313" key="3">
    <source>
        <dbReference type="Proteomes" id="UP000193144"/>
    </source>
</evidence>
<feature type="compositionally biased region" description="Basic and acidic residues" evidence="1">
    <location>
        <begin position="205"/>
        <end position="216"/>
    </location>
</feature>
<feature type="compositionally biased region" description="Polar residues" evidence="1">
    <location>
        <begin position="288"/>
        <end position="304"/>
    </location>
</feature>
<feature type="compositionally biased region" description="Basic and acidic residues" evidence="1">
    <location>
        <begin position="75"/>
        <end position="92"/>
    </location>
</feature>
<evidence type="ECO:0000313" key="2">
    <source>
        <dbReference type="EMBL" id="ORY13840.1"/>
    </source>
</evidence>
<feature type="compositionally biased region" description="Low complexity" evidence="1">
    <location>
        <begin position="419"/>
        <end position="432"/>
    </location>
</feature>
<feature type="region of interest" description="Disordered" evidence="1">
    <location>
        <begin position="190"/>
        <end position="310"/>
    </location>
</feature>
<keyword evidence="3" id="KW-1185">Reference proteome</keyword>
<protein>
    <submittedName>
        <fullName evidence="2">Uncharacterized protein</fullName>
    </submittedName>
</protein>
<dbReference type="AlphaFoldDB" id="A0A1Y1ZUE9"/>
<dbReference type="Proteomes" id="UP000193144">
    <property type="component" value="Unassembled WGS sequence"/>
</dbReference>
<accession>A0A1Y1ZUE9</accession>
<comment type="caution">
    <text evidence="2">The sequence shown here is derived from an EMBL/GenBank/DDBJ whole genome shotgun (WGS) entry which is preliminary data.</text>
</comment>
<gene>
    <name evidence="2" type="ORF">BCR34DRAFT_613140</name>
</gene>
<proteinExistence type="predicted"/>
<sequence length="524" mass="55199">MSAVAVIGDDVNTEIGPDPVGTFSLLQTLFASNNKNQKALLMAGAALSGGHNQSTATTDAPEDSGKVQNDAPDQGAKEHRGKEEASQLRCEDPCSQSNKIQQDQEKDTVTSSETKNEAGSPAQAAFRTAQFDAAEQAQHQDAVSSSQEVEVRFDRVSLGQKAQAGSKSIKSSLHEIKDLSQAPLFATATDTKVQDDSADEIAGDSTEKYEDIKEASSDTPQVDTTVKDAGVGLGQDEVMYAPVFDQQEHTEANLGDESPDPDESSTAKTHTTNQGNHVANPLPIDLPLSQSFGTHQSHSSNSTALPGPEQLLVPSSKAKFSARFAGDVILQETVNKLSSATLHANPKPSSGTIFAAPTFNPESRGKALSLFSNPIPTRNSEVQVAGGEGTFTSIFAEGPLDVSQNGSNKILVNGERDTVSSTSKSAVVSNTSPLSVNKSNSTSSADLPPGFEHNPHRAKTSSLESKPLFSFRDGATPKNSFTGSKAGNNINAFGKAGAPPYDLKARVGTQTLKEFQVAIRLHHA</sequence>
<feature type="region of interest" description="Disordered" evidence="1">
    <location>
        <begin position="414"/>
        <end position="469"/>
    </location>
</feature>
<organism evidence="2 3">
    <name type="scientific">Clohesyomyces aquaticus</name>
    <dbReference type="NCBI Taxonomy" id="1231657"/>
    <lineage>
        <taxon>Eukaryota</taxon>
        <taxon>Fungi</taxon>
        <taxon>Dikarya</taxon>
        <taxon>Ascomycota</taxon>
        <taxon>Pezizomycotina</taxon>
        <taxon>Dothideomycetes</taxon>
        <taxon>Pleosporomycetidae</taxon>
        <taxon>Pleosporales</taxon>
        <taxon>Lindgomycetaceae</taxon>
        <taxon>Clohesyomyces</taxon>
    </lineage>
</organism>
<feature type="non-terminal residue" evidence="2">
    <location>
        <position position="524"/>
    </location>
</feature>
<dbReference type="EMBL" id="MCFA01000038">
    <property type="protein sequence ID" value="ORY13840.1"/>
    <property type="molecule type" value="Genomic_DNA"/>
</dbReference>
<name>A0A1Y1ZUE9_9PLEO</name>
<feature type="region of interest" description="Disordered" evidence="1">
    <location>
        <begin position="48"/>
        <end position="123"/>
    </location>
</feature>
<feature type="compositionally biased region" description="Polar residues" evidence="1">
    <location>
        <begin position="264"/>
        <end position="277"/>
    </location>
</feature>